<feature type="transmembrane region" description="Helical" evidence="3">
    <location>
        <begin position="132"/>
        <end position="152"/>
    </location>
</feature>
<evidence type="ECO:0000256" key="2">
    <source>
        <dbReference type="ARBA" id="ARBA00022803"/>
    </source>
</evidence>
<comment type="caution">
    <text evidence="4">The sequence shown here is derived from an EMBL/GenBank/DDBJ whole genome shotgun (WGS) entry which is preliminary data.</text>
</comment>
<dbReference type="Proteomes" id="UP001501523">
    <property type="component" value="Unassembled WGS sequence"/>
</dbReference>
<feature type="transmembrane region" description="Helical" evidence="3">
    <location>
        <begin position="368"/>
        <end position="388"/>
    </location>
</feature>
<evidence type="ECO:0008006" key="6">
    <source>
        <dbReference type="Google" id="ProtNLM"/>
    </source>
</evidence>
<dbReference type="Pfam" id="PF19528">
    <property type="entry name" value="DUF6056"/>
    <property type="match status" value="1"/>
</dbReference>
<sequence length="639" mass="70151">MSTLSSHPIDSRWWLLVIGVVCVLIYLPGLDGNFLFDDFPNIVWNPAIQAIQKGTPDWLAVAFLTGEGLMRRPISMLSFGLNVREFGMNPFAFKLVNLIIHLMNGTLLYALSRRIADRLAAPQCSGPSNARALALIVTGLWLLHPLLVSSVLYIVQRMNLLATLFILMGLLCYADGRLRMLRGERSLPMAIAGIFVFGLLATLCKENGALIVAYALVIEFLCFRFEAPPHARRVICGFFWLSVAMPLALFAAYLALHPESLIYMRNGFTLYTRLLSEARVVCDYLIWIFVPLPSFMGMYHDDILVSSGLFAPITTAISIAFLLGLAAIAWRLRMHVPALAFGVAWFLIGHSMESTIFPLELVFEHRNYLPMAGLLLGTVCALASASASRWPSPRVFAAVSSAAVVVLAGITATRADSWRSALSLAMSDAVHHPMSSRSQYEAGRAIALEGANNGNLETVAPHAASYLKRAAELDRNQVFPAVSLILLRGTSSPAPLVEITDLADRLKNAASNEQANPFLDMLVTASEGKLSLTASDMSTLIEAALANPRWRPQVRAMMFNDYGAYMFNIAHNQQAAISLTNAAAAADPRNPYFELNLAKIALAVGRKDMAVEHLESARRLNNAALYDRDIDVLQQQIDR</sequence>
<feature type="transmembrane region" description="Helical" evidence="3">
    <location>
        <begin position="91"/>
        <end position="111"/>
    </location>
</feature>
<accession>A0ABN1IHV9</accession>
<keyword evidence="3" id="KW-1133">Transmembrane helix</keyword>
<dbReference type="RefSeq" id="WP_343789816.1">
    <property type="nucleotide sequence ID" value="NZ_BAAAEU010000007.1"/>
</dbReference>
<feature type="transmembrane region" description="Helical" evidence="3">
    <location>
        <begin position="12"/>
        <end position="30"/>
    </location>
</feature>
<feature type="transmembrane region" description="Helical" evidence="3">
    <location>
        <begin position="209"/>
        <end position="227"/>
    </location>
</feature>
<keyword evidence="3" id="KW-0812">Transmembrane</keyword>
<feature type="transmembrane region" description="Helical" evidence="3">
    <location>
        <begin position="234"/>
        <end position="256"/>
    </location>
</feature>
<gene>
    <name evidence="4" type="ORF">GCM10009105_18070</name>
</gene>
<proteinExistence type="predicted"/>
<keyword evidence="2" id="KW-0802">TPR repeat</keyword>
<protein>
    <recommendedName>
        <fullName evidence="6">Tetratricopeptide repeat protein</fullName>
    </recommendedName>
</protein>
<evidence type="ECO:0000256" key="3">
    <source>
        <dbReference type="SAM" id="Phobius"/>
    </source>
</evidence>
<feature type="transmembrane region" description="Helical" evidence="3">
    <location>
        <begin position="158"/>
        <end position="174"/>
    </location>
</feature>
<evidence type="ECO:0000313" key="5">
    <source>
        <dbReference type="Proteomes" id="UP001501523"/>
    </source>
</evidence>
<dbReference type="EMBL" id="BAAAEU010000007">
    <property type="protein sequence ID" value="GAA0714030.1"/>
    <property type="molecule type" value="Genomic_DNA"/>
</dbReference>
<feature type="transmembrane region" description="Helical" evidence="3">
    <location>
        <begin position="309"/>
        <end position="330"/>
    </location>
</feature>
<dbReference type="PANTHER" id="PTHR44227">
    <property type="match status" value="1"/>
</dbReference>
<feature type="transmembrane region" description="Helical" evidence="3">
    <location>
        <begin position="336"/>
        <end position="356"/>
    </location>
</feature>
<evidence type="ECO:0000256" key="1">
    <source>
        <dbReference type="ARBA" id="ARBA00022737"/>
    </source>
</evidence>
<organism evidence="4 5">
    <name type="scientific">Dokdonella soli</name>
    <dbReference type="NCBI Taxonomy" id="529810"/>
    <lineage>
        <taxon>Bacteria</taxon>
        <taxon>Pseudomonadati</taxon>
        <taxon>Pseudomonadota</taxon>
        <taxon>Gammaproteobacteria</taxon>
        <taxon>Lysobacterales</taxon>
        <taxon>Rhodanobacteraceae</taxon>
        <taxon>Dokdonella</taxon>
    </lineage>
</organism>
<reference evidence="4 5" key="1">
    <citation type="journal article" date="2019" name="Int. J. Syst. Evol. Microbiol.">
        <title>The Global Catalogue of Microorganisms (GCM) 10K type strain sequencing project: providing services to taxonomists for standard genome sequencing and annotation.</title>
        <authorList>
            <consortium name="The Broad Institute Genomics Platform"/>
            <consortium name="The Broad Institute Genome Sequencing Center for Infectious Disease"/>
            <person name="Wu L."/>
            <person name="Ma J."/>
        </authorList>
    </citation>
    <scope>NUCLEOTIDE SEQUENCE [LARGE SCALE GENOMIC DNA]</scope>
    <source>
        <strain evidence="4 5">JCM 15421</strain>
    </source>
</reference>
<keyword evidence="3" id="KW-0472">Membrane</keyword>
<name>A0ABN1IHV9_9GAMM</name>
<evidence type="ECO:0000313" key="4">
    <source>
        <dbReference type="EMBL" id="GAA0714030.1"/>
    </source>
</evidence>
<dbReference type="InterPro" id="IPR052346">
    <property type="entry name" value="O-mannosyl-transferase_TMTC"/>
</dbReference>
<dbReference type="InterPro" id="IPR045691">
    <property type="entry name" value="DUF6056"/>
</dbReference>
<dbReference type="PANTHER" id="PTHR44227:SF3">
    <property type="entry name" value="PROTEIN O-MANNOSYL-TRANSFERASE TMTC4"/>
    <property type="match status" value="1"/>
</dbReference>
<keyword evidence="5" id="KW-1185">Reference proteome</keyword>
<feature type="transmembrane region" description="Helical" evidence="3">
    <location>
        <begin position="394"/>
        <end position="413"/>
    </location>
</feature>
<keyword evidence="1" id="KW-0677">Repeat</keyword>
<feature type="transmembrane region" description="Helical" evidence="3">
    <location>
        <begin position="186"/>
        <end position="203"/>
    </location>
</feature>